<feature type="compositionally biased region" description="Polar residues" evidence="1">
    <location>
        <begin position="92"/>
        <end position="109"/>
    </location>
</feature>
<evidence type="ECO:0000256" key="2">
    <source>
        <dbReference type="SAM" id="Phobius"/>
    </source>
</evidence>
<dbReference type="OrthoDB" id="1419682at2"/>
<accession>A0A4R1M0J5</accession>
<proteinExistence type="predicted"/>
<feature type="compositionally biased region" description="Polar residues" evidence="1">
    <location>
        <begin position="169"/>
        <end position="182"/>
    </location>
</feature>
<keyword evidence="2" id="KW-1133">Transmembrane helix</keyword>
<dbReference type="EMBL" id="SMGO01000001">
    <property type="protein sequence ID" value="TCK84797.1"/>
    <property type="molecule type" value="Genomic_DNA"/>
</dbReference>
<feature type="region of interest" description="Disordered" evidence="1">
    <location>
        <begin position="76"/>
        <end position="109"/>
    </location>
</feature>
<evidence type="ECO:0000256" key="1">
    <source>
        <dbReference type="SAM" id="MobiDB-lite"/>
    </source>
</evidence>
<protein>
    <recommendedName>
        <fullName evidence="5">Outer membrane protein with beta-barrel domain</fullName>
    </recommendedName>
</protein>
<keyword evidence="2" id="KW-0812">Transmembrane</keyword>
<feature type="region of interest" description="Disordered" evidence="1">
    <location>
        <begin position="145"/>
        <end position="185"/>
    </location>
</feature>
<feature type="compositionally biased region" description="Polar residues" evidence="1">
    <location>
        <begin position="354"/>
        <end position="363"/>
    </location>
</feature>
<evidence type="ECO:0000313" key="3">
    <source>
        <dbReference type="EMBL" id="TCK84797.1"/>
    </source>
</evidence>
<name>A0A4R1M0J5_9SPHI</name>
<dbReference type="Proteomes" id="UP000294616">
    <property type="component" value="Unassembled WGS sequence"/>
</dbReference>
<dbReference type="AlphaFoldDB" id="A0A4R1M0J5"/>
<gene>
    <name evidence="3" type="ORF">C8N28_0091</name>
</gene>
<sequence>MKPDKNKDITKHIAEVLKGHSLPYEEGAWERFKDFETTKKRKIVLWPYFTGAAAAVVLLAVSLFLFTGENKNESQQVVKQDVTKDIVDTPDNGLTDSSEPINSESLVSTTTQSNLVATLNKRQTESAVISNSLSGSNSLDIEQRDLNRTDLSSPSLYQSDTSGYKEAQSIASTEPSTSNSVTPVPKEIYTSPHIGSEPLSPHVVNIADNKKWDFSVELSPNIKDKDVNFGGGVAIAYNLSDKISIGSGVSYMQLDAQRAPNGIDIPAEFSTLDGSKNKSLNTISTSLTGLDIPINLKMNVGNAMYVNAGVSVFSVLNESRYNNFEERIAVTALASPAFSPSDSRKEKSGVEAQSLHSQEVNSSTPYEGKNFTGFFNFSVGYKLPFLPKMNLAIEPYFKIPIGSLSDQDMDLNNGGFKIKASF</sequence>
<evidence type="ECO:0008006" key="5">
    <source>
        <dbReference type="Google" id="ProtNLM"/>
    </source>
</evidence>
<keyword evidence="2" id="KW-0472">Membrane</keyword>
<feature type="transmembrane region" description="Helical" evidence="2">
    <location>
        <begin position="43"/>
        <end position="66"/>
    </location>
</feature>
<evidence type="ECO:0000313" key="4">
    <source>
        <dbReference type="Proteomes" id="UP000294616"/>
    </source>
</evidence>
<dbReference type="RefSeq" id="WP_132220449.1">
    <property type="nucleotide sequence ID" value="NZ_SMGO01000001.1"/>
</dbReference>
<keyword evidence="4" id="KW-1185">Reference proteome</keyword>
<reference evidence="3 4" key="1">
    <citation type="submission" date="2019-03" db="EMBL/GenBank/DDBJ databases">
        <title>Genomic Encyclopedia of Archaeal and Bacterial Type Strains, Phase II (KMG-II): from individual species to whole genera.</title>
        <authorList>
            <person name="Goeker M."/>
        </authorList>
    </citation>
    <scope>NUCLEOTIDE SEQUENCE [LARGE SCALE GENOMIC DNA]</scope>
    <source>
        <strain evidence="3 4">DSM 22554</strain>
    </source>
</reference>
<feature type="compositionally biased region" description="Polar residues" evidence="1">
    <location>
        <begin position="149"/>
        <end position="162"/>
    </location>
</feature>
<comment type="caution">
    <text evidence="3">The sequence shown here is derived from an EMBL/GenBank/DDBJ whole genome shotgun (WGS) entry which is preliminary data.</text>
</comment>
<organism evidence="3 4">
    <name type="scientific">Albibacterium bauzanense</name>
    <dbReference type="NCBI Taxonomy" id="653929"/>
    <lineage>
        <taxon>Bacteria</taxon>
        <taxon>Pseudomonadati</taxon>
        <taxon>Bacteroidota</taxon>
        <taxon>Sphingobacteriia</taxon>
        <taxon>Sphingobacteriales</taxon>
        <taxon>Sphingobacteriaceae</taxon>
        <taxon>Albibacterium</taxon>
    </lineage>
</organism>
<feature type="region of interest" description="Disordered" evidence="1">
    <location>
        <begin position="338"/>
        <end position="363"/>
    </location>
</feature>